<dbReference type="EMBL" id="CP011125">
    <property type="protein sequence ID" value="AKF04233.1"/>
    <property type="molecule type" value="Genomic_DNA"/>
</dbReference>
<dbReference type="InterPro" id="IPR016181">
    <property type="entry name" value="Acyl_CoA_acyltransferase"/>
</dbReference>
<dbReference type="Gene3D" id="3.40.630.30">
    <property type="match status" value="1"/>
</dbReference>
<accession>A0A0F6W0N4</accession>
<evidence type="ECO:0000313" key="3">
    <source>
        <dbReference type="Proteomes" id="UP000034883"/>
    </source>
</evidence>
<evidence type="ECO:0000259" key="1">
    <source>
        <dbReference type="PROSITE" id="PS51186"/>
    </source>
</evidence>
<gene>
    <name evidence="2" type="ORF">DB32_001382</name>
</gene>
<dbReference type="SUPFAM" id="SSF55729">
    <property type="entry name" value="Acyl-CoA N-acyltransferases (Nat)"/>
    <property type="match status" value="1"/>
</dbReference>
<name>A0A0F6W0N4_9BACT</name>
<organism evidence="2 3">
    <name type="scientific">Sandaracinus amylolyticus</name>
    <dbReference type="NCBI Taxonomy" id="927083"/>
    <lineage>
        <taxon>Bacteria</taxon>
        <taxon>Pseudomonadati</taxon>
        <taxon>Myxococcota</taxon>
        <taxon>Polyangia</taxon>
        <taxon>Polyangiales</taxon>
        <taxon>Sandaracinaceae</taxon>
        <taxon>Sandaracinus</taxon>
    </lineage>
</organism>
<proteinExistence type="predicted"/>
<dbReference type="GO" id="GO:0016747">
    <property type="term" value="F:acyltransferase activity, transferring groups other than amino-acyl groups"/>
    <property type="evidence" value="ECO:0007669"/>
    <property type="project" value="InterPro"/>
</dbReference>
<protein>
    <recommendedName>
        <fullName evidence="1">N-acetyltransferase domain-containing protein</fullName>
    </recommendedName>
</protein>
<dbReference type="STRING" id="927083.DB32_001382"/>
<keyword evidence="3" id="KW-1185">Reference proteome</keyword>
<dbReference type="CDD" id="cd04301">
    <property type="entry name" value="NAT_SF"/>
    <property type="match status" value="1"/>
</dbReference>
<dbReference type="Proteomes" id="UP000034883">
    <property type="component" value="Chromosome"/>
</dbReference>
<reference evidence="2 3" key="1">
    <citation type="submission" date="2015-03" db="EMBL/GenBank/DDBJ databases">
        <title>Genome assembly of Sandaracinus amylolyticus DSM 53668.</title>
        <authorList>
            <person name="Sharma G."/>
            <person name="Subramanian S."/>
        </authorList>
    </citation>
    <scope>NUCLEOTIDE SEQUENCE [LARGE SCALE GENOMIC DNA]</scope>
    <source>
        <strain evidence="2 3">DSM 53668</strain>
    </source>
</reference>
<evidence type="ECO:0000313" key="2">
    <source>
        <dbReference type="EMBL" id="AKF04233.1"/>
    </source>
</evidence>
<sequence>MMHHIREIDPTSDEEIEIVARRMRETLVEVLGAERGTAMYTMEWLRDRVRFHLDPARSTAVVYLAEDASGHVTGHTIVRLDVDEAERPVGLFSTTFVEPACRRSSIASELLRRGEAWIREQRMPRAITYTDEHNVKLIRLYEKHGYTRSPMGSAMVQLAKPLDA</sequence>
<dbReference type="AlphaFoldDB" id="A0A0F6W0N4"/>
<dbReference type="KEGG" id="samy:DB32_001382"/>
<dbReference type="PROSITE" id="PS51186">
    <property type="entry name" value="GNAT"/>
    <property type="match status" value="1"/>
</dbReference>
<dbReference type="Pfam" id="PF00583">
    <property type="entry name" value="Acetyltransf_1"/>
    <property type="match status" value="1"/>
</dbReference>
<dbReference type="InterPro" id="IPR000182">
    <property type="entry name" value="GNAT_dom"/>
</dbReference>
<feature type="domain" description="N-acetyltransferase" evidence="1">
    <location>
        <begin position="3"/>
        <end position="163"/>
    </location>
</feature>